<evidence type="ECO:0000256" key="15">
    <source>
        <dbReference type="SAM" id="MobiDB-lite"/>
    </source>
</evidence>
<dbReference type="Gene3D" id="1.20.5.300">
    <property type="match status" value="1"/>
</dbReference>
<feature type="region of interest" description="Disordered" evidence="15">
    <location>
        <begin position="175"/>
        <end position="201"/>
    </location>
</feature>
<dbReference type="PROSITE" id="PS50262">
    <property type="entry name" value="G_PROTEIN_RECEP_F1_2"/>
    <property type="match status" value="1"/>
</dbReference>
<comment type="caution">
    <text evidence="18">The sequence shown here is derived from an EMBL/GenBank/DDBJ whole genome shotgun (WGS) entry which is preliminary data.</text>
</comment>
<organism evidence="18 19">
    <name type="scientific">Caenorhabditis bovis</name>
    <dbReference type="NCBI Taxonomy" id="2654633"/>
    <lineage>
        <taxon>Eukaryota</taxon>
        <taxon>Metazoa</taxon>
        <taxon>Ecdysozoa</taxon>
        <taxon>Nematoda</taxon>
        <taxon>Chromadorea</taxon>
        <taxon>Rhabditida</taxon>
        <taxon>Rhabditina</taxon>
        <taxon>Rhabditomorpha</taxon>
        <taxon>Rhabditoidea</taxon>
        <taxon>Rhabditidae</taxon>
        <taxon>Peloderinae</taxon>
        <taxon>Caenorhabditis</taxon>
    </lineage>
</organism>
<dbReference type="EMBL" id="CADEPM010000001">
    <property type="protein sequence ID" value="CAB3397372.1"/>
    <property type="molecule type" value="Genomic_DNA"/>
</dbReference>
<dbReference type="InterPro" id="IPR015943">
    <property type="entry name" value="WD40/YVTN_repeat-like_dom_sf"/>
</dbReference>
<dbReference type="InterPro" id="IPR051488">
    <property type="entry name" value="WD_repeat_striatin"/>
</dbReference>
<dbReference type="GO" id="GO:0005516">
    <property type="term" value="F:calmodulin binding"/>
    <property type="evidence" value="ECO:0007669"/>
    <property type="project" value="UniProtKB-KW"/>
</dbReference>
<feature type="coiled-coil region" evidence="14">
    <location>
        <begin position="44"/>
        <end position="71"/>
    </location>
</feature>
<dbReference type="InterPro" id="IPR001680">
    <property type="entry name" value="WD40_rpt"/>
</dbReference>
<evidence type="ECO:0000256" key="1">
    <source>
        <dbReference type="ARBA" id="ARBA00004370"/>
    </source>
</evidence>
<sequence>MEEISQKTNNHSDTTDEEDDRPQYTMAGILHYLQHEWTKRELEKTRWEAERAELQARISFLQGERRGQENLKVDLVRRIKMLEYCLKQERAKTYRLTHNGEEPPCYDEPQNENAAPSDSANSDIDAYTSEIDGAGNWKQSRLLLKRYLEEMGYSEHIMDVRSFRVKNLLGLIAPTDLPTSERSNGKKGRLGSESDDGEADGAQLDADATEALDEFSFLKAEKDTKNESDEWFEKGMNFESLVQKYQPKVKKPSRVSEDGKDLQNEVHKKLETDIPIGIASAMNAAMKEGVTGRQNRRRSDNFGFGPANEINAALGLPPDDNIDIKDESYADQDDPSVHPMKWSMKYALRSHLDSINAMQFHPVEPVVFTASDDGVVKLWNFELKREDKHGGMANGDQEPVYTFRGHFGPVLCLVLSPTGDQLFTGGRDGLICCWNVPPTNGDPYEAYDPRVLSETINGHSDAVWSVAYHSSNNRLVSASADSTLKLWEPGNGEPLIRTIEAPRNGLIPTSVDFVSTETSHLLVAYTNCFAQIVDIETGNPVMVFDFGEEALKQATLNKIISHPTMPISIVASEDRTIRYFDNASGQLISSSLAHVEGVSALAIDPNGLYLISGSHDGSLRMWNFEKIVCLQEISAHRKKNDSSVTCVAFHPSRSLIGSAGADAIYYRRLTKLVNAMGIALQGQVALVTGASRGLGRGIALQLGSSGATVYITGRRPELSDNYKYGLRSLESTANEITKLGGKGIAVYVDHSSMTEVKYLFDKIASEQDGRLDILVNNVCGSANPTEFSGQRFYEMDPSIWDSINDVGLRNHYFCCVYAARMMVKRNCGLIVNVASLGGIKYLFNVAHGAGKEALIRMSADMAVELNDQNVCVVSLIPGPVRTESVQQDYFDEDGNAKTEMPGYHLFAKCESAEFTGKAIVRFSLDPARMKKTGKTLFTEDLAQKYEFKDTNGMEPQNIRSVKTILEGFGKPEIAKYVPPSVKIPKWNWAMLNWTVKTLLGFIFSVIFFSGLVANVLVVIPVFRLAFKKEKNTIFTISFVNISSDIIHLLLASFYLGPSIIYESYLLADRKDSFATRFIGSIFMFCWYIGNINQIIMALNRFLVIYYHNHLFFNQRNIYIIYALTFIFAFVKAYLVQFGFPCCAFILDHETLSYSYNIIEGVTNWSDRTDIPLNFLSTAIPTVCYTLIVHTVRKTNQTTASIQRSFVLKKRRNKEIAYTIQFCLINLFYTLAWIFIRIFPVFMMSQSINWFVCIALFNSANSCANAFVYLICNKDIQQTFRIFGIRIFKRVTSNGTSQHHIESVASNTVGRNLSKRDETSPMN</sequence>
<dbReference type="Pfam" id="PF00400">
    <property type="entry name" value="WD40"/>
    <property type="match status" value="5"/>
</dbReference>
<dbReference type="CDD" id="cd00637">
    <property type="entry name" value="7tm_classA_rhodopsin-like"/>
    <property type="match status" value="1"/>
</dbReference>
<keyword evidence="7 16" id="KW-0812">Transmembrane</keyword>
<dbReference type="OrthoDB" id="727118at2759"/>
<feature type="transmembrane region" description="Helical" evidence="16">
    <location>
        <begin position="998"/>
        <end position="1022"/>
    </location>
</feature>
<dbReference type="InterPro" id="IPR020472">
    <property type="entry name" value="WD40_PAC1"/>
</dbReference>
<protein>
    <recommendedName>
        <fullName evidence="17">G-protein coupled receptors family 1 profile domain-containing protein</fullName>
    </recommendedName>
</protein>
<gene>
    <name evidence="18" type="ORF">CBOVIS_LOCUS796</name>
</gene>
<evidence type="ECO:0000256" key="5">
    <source>
        <dbReference type="ARBA" id="ARBA00022553"/>
    </source>
</evidence>
<evidence type="ECO:0000256" key="3">
    <source>
        <dbReference type="ARBA" id="ARBA00009616"/>
    </source>
</evidence>
<feature type="repeat" description="WD" evidence="13">
    <location>
        <begin position="591"/>
        <end position="625"/>
    </location>
</feature>
<feature type="repeat" description="WD" evidence="13">
    <location>
        <begin position="456"/>
        <end position="497"/>
    </location>
</feature>
<dbReference type="Gene3D" id="1.20.1070.10">
    <property type="entry name" value="Rhodopsin 7-helix transmembrane proteins"/>
    <property type="match status" value="1"/>
</dbReference>
<feature type="transmembrane region" description="Helical" evidence="16">
    <location>
        <begin position="1034"/>
        <end position="1057"/>
    </location>
</feature>
<dbReference type="PROSITE" id="PS00237">
    <property type="entry name" value="G_PROTEIN_RECEP_F1_1"/>
    <property type="match status" value="1"/>
</dbReference>
<dbReference type="SUPFAM" id="SSF50978">
    <property type="entry name" value="WD40 repeat-like"/>
    <property type="match status" value="1"/>
</dbReference>
<comment type="similarity">
    <text evidence="3">Belongs to the WD repeat striatin family.</text>
</comment>
<feature type="transmembrane region" description="Helical" evidence="16">
    <location>
        <begin position="1077"/>
        <end position="1098"/>
    </location>
</feature>
<evidence type="ECO:0000256" key="12">
    <source>
        <dbReference type="ARBA" id="ARBA00023136"/>
    </source>
</evidence>
<dbReference type="Pfam" id="PF00106">
    <property type="entry name" value="adh_short"/>
    <property type="match status" value="1"/>
</dbReference>
<dbReference type="InterPro" id="IPR002347">
    <property type="entry name" value="SDR_fam"/>
</dbReference>
<keyword evidence="10 16" id="KW-1133">Transmembrane helix</keyword>
<feature type="region of interest" description="Disordered" evidence="15">
    <location>
        <begin position="98"/>
        <end position="123"/>
    </location>
</feature>
<dbReference type="GO" id="GO:0004930">
    <property type="term" value="F:G protein-coupled receptor activity"/>
    <property type="evidence" value="ECO:0007669"/>
    <property type="project" value="InterPro"/>
</dbReference>
<evidence type="ECO:0000256" key="8">
    <source>
        <dbReference type="ARBA" id="ARBA00022737"/>
    </source>
</evidence>
<dbReference type="PROSITE" id="PS00678">
    <property type="entry name" value="WD_REPEATS_1"/>
    <property type="match status" value="2"/>
</dbReference>
<dbReference type="PANTHER" id="PTHR15653:SF0">
    <property type="entry name" value="CONNECTOR OF KINASE TO AP-1, ISOFORM E"/>
    <property type="match status" value="1"/>
</dbReference>
<keyword evidence="9" id="KW-0112">Calmodulin-binding</keyword>
<evidence type="ECO:0000256" key="6">
    <source>
        <dbReference type="ARBA" id="ARBA00022574"/>
    </source>
</evidence>
<dbReference type="PROSITE" id="PS50294">
    <property type="entry name" value="WD_REPEATS_REGION"/>
    <property type="match status" value="4"/>
</dbReference>
<feature type="transmembrane region" description="Helical" evidence="16">
    <location>
        <begin position="1118"/>
        <end position="1146"/>
    </location>
</feature>
<dbReference type="Pfam" id="PF10328">
    <property type="entry name" value="7TM_GPCR_Srx"/>
    <property type="match status" value="1"/>
</dbReference>
<dbReference type="Proteomes" id="UP000494206">
    <property type="component" value="Unassembled WGS sequence"/>
</dbReference>
<feature type="transmembrane region" description="Helical" evidence="16">
    <location>
        <begin position="1247"/>
        <end position="1271"/>
    </location>
</feature>
<dbReference type="SMART" id="SM00320">
    <property type="entry name" value="WD40"/>
    <property type="match status" value="7"/>
</dbReference>
<dbReference type="PRINTS" id="PR00081">
    <property type="entry name" value="GDHRDH"/>
</dbReference>
<dbReference type="InterPro" id="IPR036291">
    <property type="entry name" value="NAD(P)-bd_dom_sf"/>
</dbReference>
<keyword evidence="12 16" id="KW-0472">Membrane</keyword>
<evidence type="ECO:0000256" key="14">
    <source>
        <dbReference type="SAM" id="Coils"/>
    </source>
</evidence>
<keyword evidence="5" id="KW-0597">Phosphoprotein</keyword>
<dbReference type="InterPro" id="IPR000276">
    <property type="entry name" value="GPCR_Rhodpsn"/>
</dbReference>
<feature type="repeat" description="WD" evidence="13">
    <location>
        <begin position="403"/>
        <end position="436"/>
    </location>
</feature>
<dbReference type="PROSITE" id="PS50082">
    <property type="entry name" value="WD_REPEATS_2"/>
    <property type="match status" value="4"/>
</dbReference>
<evidence type="ECO:0000256" key="9">
    <source>
        <dbReference type="ARBA" id="ARBA00022860"/>
    </source>
</evidence>
<dbReference type="SUPFAM" id="SSF81321">
    <property type="entry name" value="Family A G protein-coupled receptor-like"/>
    <property type="match status" value="1"/>
</dbReference>
<evidence type="ECO:0000313" key="18">
    <source>
        <dbReference type="EMBL" id="CAB3397372.1"/>
    </source>
</evidence>
<dbReference type="GO" id="GO:0016020">
    <property type="term" value="C:membrane"/>
    <property type="evidence" value="ECO:0007669"/>
    <property type="project" value="UniProtKB-SubCell"/>
</dbReference>
<evidence type="ECO:0000256" key="16">
    <source>
        <dbReference type="SAM" id="Phobius"/>
    </source>
</evidence>
<feature type="domain" description="G-protein coupled receptors family 1 profile" evidence="17">
    <location>
        <begin position="1013"/>
        <end position="1268"/>
    </location>
</feature>
<keyword evidence="8" id="KW-0677">Repeat</keyword>
<dbReference type="FunFam" id="1.20.5.300:FF:000001">
    <property type="entry name" value="striatin isoform X1"/>
    <property type="match status" value="1"/>
</dbReference>
<feature type="compositionally biased region" description="Polar residues" evidence="15">
    <location>
        <begin position="111"/>
        <end position="122"/>
    </location>
</feature>
<name>A0A8S1EIB3_9PELO</name>
<evidence type="ECO:0000256" key="4">
    <source>
        <dbReference type="ARBA" id="ARBA00022490"/>
    </source>
</evidence>
<evidence type="ECO:0000256" key="10">
    <source>
        <dbReference type="ARBA" id="ARBA00022989"/>
    </source>
</evidence>
<dbReference type="Pfam" id="PF08232">
    <property type="entry name" value="Striatin"/>
    <property type="match status" value="1"/>
</dbReference>
<feature type="compositionally biased region" description="Polar residues" evidence="15">
    <location>
        <begin position="1"/>
        <end position="12"/>
    </location>
</feature>
<dbReference type="SUPFAM" id="SSF51735">
    <property type="entry name" value="NAD(P)-binding Rossmann-fold domains"/>
    <property type="match status" value="1"/>
</dbReference>
<feature type="transmembrane region" description="Helical" evidence="16">
    <location>
        <begin position="1174"/>
        <end position="1194"/>
    </location>
</feature>
<evidence type="ECO:0000256" key="13">
    <source>
        <dbReference type="PROSITE-ProRule" id="PRU00221"/>
    </source>
</evidence>
<evidence type="ECO:0000313" key="19">
    <source>
        <dbReference type="Proteomes" id="UP000494206"/>
    </source>
</evidence>
<dbReference type="PANTHER" id="PTHR15653">
    <property type="entry name" value="STRIATIN"/>
    <property type="match status" value="1"/>
</dbReference>
<evidence type="ECO:0000256" key="2">
    <source>
        <dbReference type="ARBA" id="ARBA00004496"/>
    </source>
</evidence>
<proteinExistence type="inferred from homology"/>
<feature type="region of interest" description="Disordered" evidence="15">
    <location>
        <begin position="1"/>
        <end position="22"/>
    </location>
</feature>
<dbReference type="Gene3D" id="3.40.50.720">
    <property type="entry name" value="NAD(P)-binding Rossmann-like Domain"/>
    <property type="match status" value="1"/>
</dbReference>
<accession>A0A8S1EIB3</accession>
<evidence type="ECO:0000259" key="17">
    <source>
        <dbReference type="PROSITE" id="PS50262"/>
    </source>
</evidence>
<keyword evidence="6 13" id="KW-0853">WD repeat</keyword>
<feature type="transmembrane region" description="Helical" evidence="16">
    <location>
        <begin position="1215"/>
        <end position="1235"/>
    </location>
</feature>
<dbReference type="InterPro" id="IPR013258">
    <property type="entry name" value="Striatin_N"/>
</dbReference>
<dbReference type="PRINTS" id="PR00320">
    <property type="entry name" value="GPROTEINBRPT"/>
</dbReference>
<dbReference type="Gene3D" id="2.130.10.10">
    <property type="entry name" value="YVTN repeat-like/Quinoprotein amine dehydrogenase"/>
    <property type="match status" value="2"/>
</dbReference>
<comment type="subcellular location">
    <subcellularLocation>
        <location evidence="2">Cytoplasm</location>
    </subcellularLocation>
    <subcellularLocation>
        <location evidence="1">Membrane</location>
    </subcellularLocation>
</comment>
<dbReference type="InterPro" id="IPR017452">
    <property type="entry name" value="GPCR_Rhodpsn_7TM"/>
</dbReference>
<evidence type="ECO:0000256" key="11">
    <source>
        <dbReference type="ARBA" id="ARBA00023054"/>
    </source>
</evidence>
<dbReference type="InterPro" id="IPR036322">
    <property type="entry name" value="WD40_repeat_dom_sf"/>
</dbReference>
<dbReference type="CDD" id="cd00200">
    <property type="entry name" value="WD40"/>
    <property type="match status" value="1"/>
</dbReference>
<keyword evidence="11 14" id="KW-0175">Coiled coil</keyword>
<reference evidence="18 19" key="1">
    <citation type="submission" date="2020-04" db="EMBL/GenBank/DDBJ databases">
        <authorList>
            <person name="Laetsch R D."/>
            <person name="Stevens L."/>
            <person name="Kumar S."/>
            <person name="Blaxter L. M."/>
        </authorList>
    </citation>
    <scope>NUCLEOTIDE SEQUENCE [LARGE SCALE GENOMIC DNA]</scope>
</reference>
<keyword evidence="19" id="KW-1185">Reference proteome</keyword>
<dbReference type="InterPro" id="IPR019430">
    <property type="entry name" value="7TM_GPCR_serpentine_rcpt_Srx"/>
</dbReference>
<feature type="repeat" description="WD" evidence="13">
    <location>
        <begin position="348"/>
        <end position="382"/>
    </location>
</feature>
<keyword evidence="4" id="KW-0963">Cytoplasm</keyword>
<dbReference type="InterPro" id="IPR019775">
    <property type="entry name" value="WD40_repeat_CS"/>
</dbReference>
<dbReference type="GO" id="GO:0005737">
    <property type="term" value="C:cytoplasm"/>
    <property type="evidence" value="ECO:0007669"/>
    <property type="project" value="UniProtKB-SubCell"/>
</dbReference>
<evidence type="ECO:0000256" key="7">
    <source>
        <dbReference type="ARBA" id="ARBA00022692"/>
    </source>
</evidence>
<dbReference type="FunFam" id="2.130.10.10:FF:000498">
    <property type="entry name" value="Striatin 3"/>
    <property type="match status" value="1"/>
</dbReference>